<name>A0ABD2NH17_9CUCU</name>
<dbReference type="AlphaFoldDB" id="A0ABD2NH17"/>
<organism evidence="2 3">
    <name type="scientific">Cryptolaemus montrouzieri</name>
    <dbReference type="NCBI Taxonomy" id="559131"/>
    <lineage>
        <taxon>Eukaryota</taxon>
        <taxon>Metazoa</taxon>
        <taxon>Ecdysozoa</taxon>
        <taxon>Arthropoda</taxon>
        <taxon>Hexapoda</taxon>
        <taxon>Insecta</taxon>
        <taxon>Pterygota</taxon>
        <taxon>Neoptera</taxon>
        <taxon>Endopterygota</taxon>
        <taxon>Coleoptera</taxon>
        <taxon>Polyphaga</taxon>
        <taxon>Cucujiformia</taxon>
        <taxon>Coccinelloidea</taxon>
        <taxon>Coccinellidae</taxon>
        <taxon>Scymninae</taxon>
        <taxon>Scymnini</taxon>
        <taxon>Cryptolaemus</taxon>
    </lineage>
</organism>
<keyword evidence="3" id="KW-1185">Reference proteome</keyword>
<reference evidence="2 3" key="1">
    <citation type="journal article" date="2021" name="BMC Biol.">
        <title>Horizontally acquired antibacterial genes associated with adaptive radiation of ladybird beetles.</title>
        <authorList>
            <person name="Li H.S."/>
            <person name="Tang X.F."/>
            <person name="Huang Y.H."/>
            <person name="Xu Z.Y."/>
            <person name="Chen M.L."/>
            <person name="Du X.Y."/>
            <person name="Qiu B.Y."/>
            <person name="Chen P.T."/>
            <person name="Zhang W."/>
            <person name="Slipinski A."/>
            <person name="Escalona H.E."/>
            <person name="Waterhouse R.M."/>
            <person name="Zwick A."/>
            <person name="Pang H."/>
        </authorList>
    </citation>
    <scope>NUCLEOTIDE SEQUENCE [LARGE SCALE GENOMIC DNA]</scope>
    <source>
        <strain evidence="2">SYSU2018</strain>
    </source>
</reference>
<dbReference type="Proteomes" id="UP001516400">
    <property type="component" value="Unassembled WGS sequence"/>
</dbReference>
<feature type="region of interest" description="Disordered" evidence="1">
    <location>
        <begin position="79"/>
        <end position="100"/>
    </location>
</feature>
<dbReference type="EMBL" id="JABFTP020000103">
    <property type="protein sequence ID" value="KAL3278002.1"/>
    <property type="molecule type" value="Genomic_DNA"/>
</dbReference>
<comment type="caution">
    <text evidence="2">The sequence shown here is derived from an EMBL/GenBank/DDBJ whole genome shotgun (WGS) entry which is preliminary data.</text>
</comment>
<evidence type="ECO:0000313" key="2">
    <source>
        <dbReference type="EMBL" id="KAL3278002.1"/>
    </source>
</evidence>
<proteinExistence type="predicted"/>
<gene>
    <name evidence="2" type="ORF">HHI36_013344</name>
</gene>
<evidence type="ECO:0000313" key="3">
    <source>
        <dbReference type="Proteomes" id="UP001516400"/>
    </source>
</evidence>
<sequence length="100" mass="11626">MFDLFAFVKNKINSYINYYYVIISMVNKLYACLSKIEINVKDIFTPPPDPFADAKKNFEKLQEQNEANLKQAQENMKNLFKPLPPLPPLPPLKPLQLPKL</sequence>
<evidence type="ECO:0000256" key="1">
    <source>
        <dbReference type="SAM" id="MobiDB-lite"/>
    </source>
</evidence>
<feature type="compositionally biased region" description="Pro residues" evidence="1">
    <location>
        <begin position="82"/>
        <end position="93"/>
    </location>
</feature>
<protein>
    <submittedName>
        <fullName evidence="2">Uncharacterized protein</fullName>
    </submittedName>
</protein>
<accession>A0ABD2NH17</accession>